<name>A0A1E2RUX4_9HYPH</name>
<reference evidence="6 7" key="1">
    <citation type="submission" date="2016-07" db="EMBL/GenBank/DDBJ databases">
        <title>Draft genome sequence of Methyloligella halotolerans C2T (VKM B-2706T=CCUG 61687T=DSM 25045T), a halotolerant polyhydroxybutyrate accumulating methylotroph.</title>
        <authorList>
            <person name="Vasilenko O.V."/>
            <person name="Doronina N.V."/>
            <person name="Poroshina M.N."/>
            <person name="Tarlachkov S.V."/>
            <person name="Trotsenko Y.A."/>
        </authorList>
    </citation>
    <scope>NUCLEOTIDE SEQUENCE [LARGE SCALE GENOMIC DNA]</scope>
    <source>
        <strain evidence="6 7">VKM B-2706</strain>
    </source>
</reference>
<sequence>MASVAPPFGRTTEDRSSAAAPAQVDPLNGEGWTCTRITRIEELSDAVLGAGLDAVQISRPPLSAKLASAQHQGILLSSGYIDGRISLRGPLSESMITFGLGVWLAPGTRHWLNEVSTGDIGVFMPGDEHDALYTPGTIYAAVTLSSEAIETMAEARGLILDVRSIGGSGVHARPCDQRLLIQLQRLYRRLHEGPLPSVAQVAETMLDAIAGHFSRLPKAPLGQTNPQGYARIVSRSREYILAHLDRPLNIDDIANAASVSRRTLHRAFARVLDESPQTYVRKLRLHRIRRDLTSEVERACTIATIANQWGISELGRFSGWYRELFGELPSKTRAQNRQS</sequence>
<evidence type="ECO:0000256" key="1">
    <source>
        <dbReference type="ARBA" id="ARBA00023015"/>
    </source>
</evidence>
<dbReference type="InterPro" id="IPR050204">
    <property type="entry name" value="AraC_XylS_family_regulators"/>
</dbReference>
<feature type="domain" description="HTH araC/xylS-type" evidence="5">
    <location>
        <begin position="234"/>
        <end position="335"/>
    </location>
</feature>
<dbReference type="Proteomes" id="UP000095087">
    <property type="component" value="Unassembled WGS sequence"/>
</dbReference>
<dbReference type="EMBL" id="MASI01000011">
    <property type="protein sequence ID" value="ODA66056.1"/>
    <property type="molecule type" value="Genomic_DNA"/>
</dbReference>
<evidence type="ECO:0000256" key="3">
    <source>
        <dbReference type="ARBA" id="ARBA00023163"/>
    </source>
</evidence>
<dbReference type="AlphaFoldDB" id="A0A1E2RUX4"/>
<accession>A0A1E2RUX4</accession>
<feature type="region of interest" description="Disordered" evidence="4">
    <location>
        <begin position="1"/>
        <end position="25"/>
    </location>
</feature>
<dbReference type="InterPro" id="IPR018060">
    <property type="entry name" value="HTH_AraC"/>
</dbReference>
<organism evidence="6 7">
    <name type="scientific">Methyloligella halotolerans</name>
    <dbReference type="NCBI Taxonomy" id="1177755"/>
    <lineage>
        <taxon>Bacteria</taxon>
        <taxon>Pseudomonadati</taxon>
        <taxon>Pseudomonadota</taxon>
        <taxon>Alphaproteobacteria</taxon>
        <taxon>Hyphomicrobiales</taxon>
        <taxon>Hyphomicrobiaceae</taxon>
        <taxon>Methyloligella</taxon>
    </lineage>
</organism>
<dbReference type="SMART" id="SM00342">
    <property type="entry name" value="HTH_ARAC"/>
    <property type="match status" value="1"/>
</dbReference>
<dbReference type="Gene3D" id="1.10.10.60">
    <property type="entry name" value="Homeodomain-like"/>
    <property type="match status" value="1"/>
</dbReference>
<dbReference type="PANTHER" id="PTHR46796:SF12">
    <property type="entry name" value="HTH-TYPE DNA-BINDING TRANSCRIPTIONAL ACTIVATOR EUTR"/>
    <property type="match status" value="1"/>
</dbReference>
<proteinExistence type="predicted"/>
<dbReference type="PANTHER" id="PTHR46796">
    <property type="entry name" value="HTH-TYPE TRANSCRIPTIONAL ACTIVATOR RHAS-RELATED"/>
    <property type="match status" value="1"/>
</dbReference>
<dbReference type="SUPFAM" id="SSF46689">
    <property type="entry name" value="Homeodomain-like"/>
    <property type="match status" value="1"/>
</dbReference>
<keyword evidence="3" id="KW-0804">Transcription</keyword>
<dbReference type="OrthoDB" id="7285481at2"/>
<evidence type="ECO:0000256" key="2">
    <source>
        <dbReference type="ARBA" id="ARBA00023125"/>
    </source>
</evidence>
<dbReference type="PROSITE" id="PS01124">
    <property type="entry name" value="HTH_ARAC_FAMILY_2"/>
    <property type="match status" value="1"/>
</dbReference>
<evidence type="ECO:0000256" key="4">
    <source>
        <dbReference type="SAM" id="MobiDB-lite"/>
    </source>
</evidence>
<dbReference type="GO" id="GO:0043565">
    <property type="term" value="F:sequence-specific DNA binding"/>
    <property type="evidence" value="ECO:0007669"/>
    <property type="project" value="InterPro"/>
</dbReference>
<evidence type="ECO:0000313" key="6">
    <source>
        <dbReference type="EMBL" id="ODA66056.1"/>
    </source>
</evidence>
<protein>
    <submittedName>
        <fullName evidence="6">Transcriptional regulator EutR</fullName>
    </submittedName>
</protein>
<dbReference type="RefSeq" id="WP_083226833.1">
    <property type="nucleotide sequence ID" value="NZ_MASI01000011.1"/>
</dbReference>
<keyword evidence="2" id="KW-0238">DNA-binding</keyword>
<comment type="caution">
    <text evidence="6">The sequence shown here is derived from an EMBL/GenBank/DDBJ whole genome shotgun (WGS) entry which is preliminary data.</text>
</comment>
<keyword evidence="1" id="KW-0805">Transcription regulation</keyword>
<gene>
    <name evidence="6" type="ORF">A7A08_03070</name>
</gene>
<dbReference type="PROSITE" id="PS00041">
    <property type="entry name" value="HTH_ARAC_FAMILY_1"/>
    <property type="match status" value="1"/>
</dbReference>
<dbReference type="InterPro" id="IPR009057">
    <property type="entry name" value="Homeodomain-like_sf"/>
</dbReference>
<dbReference type="STRING" id="1177755.A7A08_03070"/>
<keyword evidence="7" id="KW-1185">Reference proteome</keyword>
<evidence type="ECO:0000259" key="5">
    <source>
        <dbReference type="PROSITE" id="PS01124"/>
    </source>
</evidence>
<dbReference type="GO" id="GO:0003700">
    <property type="term" value="F:DNA-binding transcription factor activity"/>
    <property type="evidence" value="ECO:0007669"/>
    <property type="project" value="InterPro"/>
</dbReference>
<evidence type="ECO:0000313" key="7">
    <source>
        <dbReference type="Proteomes" id="UP000095087"/>
    </source>
</evidence>
<dbReference type="Pfam" id="PF12833">
    <property type="entry name" value="HTH_18"/>
    <property type="match status" value="1"/>
</dbReference>
<dbReference type="InterPro" id="IPR018062">
    <property type="entry name" value="HTH_AraC-typ_CS"/>
</dbReference>